<dbReference type="OrthoDB" id="2081508at2"/>
<gene>
    <name evidence="2" type="ORF">DCMF_09850</name>
</gene>
<dbReference type="EMBL" id="CP017634">
    <property type="protein sequence ID" value="ATW25039.1"/>
    <property type="molecule type" value="Genomic_DNA"/>
</dbReference>
<sequence length="342" mass="39935">MPGIQKVQGLRDAALSWEEYDRVEEIPDEWDRLAGNNIFLRKKFLGHLEQVNRCRQRYRLLFHQGSLKGIYVLYRLKLDVFTFSSLCLKFPVWTVGIPCSLSKQGFAAHPGFEEQLWLDIRRIRGAKLILNGETSLPGTRGETLPTCVLDLDWTSFEAYLDAMRSHYRYRFKKARSKWAEVKIDCVNPENFDQEMYRQYEGVYHRSPYKLEKLGLDFFRGLPLPAKVLRASHGGQVLGFVLLIENGDQLVFLFTGFDYKLSPKFDTYLNLLLQIVHYGIHQGFKSIDFGQTAEETKMRLGCLMKQRKLYLAHSNRFLDTLANRCIGFLGYQPPRHHFKVFKS</sequence>
<dbReference type="AlphaFoldDB" id="A0A3G1KRE9"/>
<dbReference type="Pfam" id="PF13480">
    <property type="entry name" value="Acetyltransf_6"/>
    <property type="match status" value="1"/>
</dbReference>
<evidence type="ECO:0000259" key="1">
    <source>
        <dbReference type="Pfam" id="PF13480"/>
    </source>
</evidence>
<feature type="domain" description="BioF2-like acetyltransferase" evidence="1">
    <location>
        <begin position="164"/>
        <end position="296"/>
    </location>
</feature>
<dbReference type="InterPro" id="IPR038740">
    <property type="entry name" value="BioF2-like_GNAT_dom"/>
</dbReference>
<protein>
    <recommendedName>
        <fullName evidence="1">BioF2-like acetyltransferase domain-containing protein</fullName>
    </recommendedName>
</protein>
<accession>A0A3G1KRE9</accession>
<dbReference type="Gene3D" id="3.40.630.30">
    <property type="match status" value="1"/>
</dbReference>
<keyword evidence="3" id="KW-1185">Reference proteome</keyword>
<proteinExistence type="predicted"/>
<dbReference type="SUPFAM" id="SSF55729">
    <property type="entry name" value="Acyl-CoA N-acyltransferases (Nat)"/>
    <property type="match status" value="1"/>
</dbReference>
<dbReference type="InterPro" id="IPR016181">
    <property type="entry name" value="Acyl_CoA_acyltransferase"/>
</dbReference>
<organism evidence="2 3">
    <name type="scientific">Formimonas warabiya</name>
    <dbReference type="NCBI Taxonomy" id="1761012"/>
    <lineage>
        <taxon>Bacteria</taxon>
        <taxon>Bacillati</taxon>
        <taxon>Bacillota</taxon>
        <taxon>Clostridia</taxon>
        <taxon>Eubacteriales</taxon>
        <taxon>Peptococcaceae</taxon>
        <taxon>Candidatus Formimonas</taxon>
    </lineage>
</organism>
<evidence type="ECO:0000313" key="2">
    <source>
        <dbReference type="EMBL" id="ATW25039.1"/>
    </source>
</evidence>
<evidence type="ECO:0000313" key="3">
    <source>
        <dbReference type="Proteomes" id="UP000323521"/>
    </source>
</evidence>
<name>A0A3G1KRE9_FORW1</name>
<dbReference type="KEGG" id="fwa:DCMF_09850"/>
<reference evidence="2 3" key="1">
    <citation type="submission" date="2016-10" db="EMBL/GenBank/DDBJ databases">
        <title>Complete Genome Sequence of Peptococcaceae strain DCMF.</title>
        <authorList>
            <person name="Edwards R.J."/>
            <person name="Holland S.I."/>
            <person name="Deshpande N.P."/>
            <person name="Wong Y.K."/>
            <person name="Ertan H."/>
            <person name="Manefield M."/>
            <person name="Russell T.L."/>
            <person name="Lee M.J."/>
        </authorList>
    </citation>
    <scope>NUCLEOTIDE SEQUENCE [LARGE SCALE GENOMIC DNA]</scope>
    <source>
        <strain evidence="2 3">DCMF</strain>
    </source>
</reference>
<dbReference type="RefSeq" id="WP_148134283.1">
    <property type="nucleotide sequence ID" value="NZ_CP017634.1"/>
</dbReference>
<dbReference type="Proteomes" id="UP000323521">
    <property type="component" value="Chromosome"/>
</dbReference>